<dbReference type="InterPro" id="IPR006555">
    <property type="entry name" value="ATP-dep_Helicase_C"/>
</dbReference>
<dbReference type="GO" id="GO:0003676">
    <property type="term" value="F:nucleic acid binding"/>
    <property type="evidence" value="ECO:0007669"/>
    <property type="project" value="InterPro"/>
</dbReference>
<dbReference type="SUPFAM" id="SSF52540">
    <property type="entry name" value="P-loop containing nucleoside triphosphate hydrolases"/>
    <property type="match status" value="2"/>
</dbReference>
<feature type="domain" description="Helicase ATP-binding" evidence="1">
    <location>
        <begin position="11"/>
        <end position="280"/>
    </location>
</feature>
<dbReference type="InterPro" id="IPR014001">
    <property type="entry name" value="Helicase_ATP-bd"/>
</dbReference>
<dbReference type="PATRIC" id="fig|935700.4.peg.2773"/>
<dbReference type="Proteomes" id="UP000032232">
    <property type="component" value="Unassembled WGS sequence"/>
</dbReference>
<keyword evidence="2" id="KW-0413">Isomerase</keyword>
<comment type="caution">
    <text evidence="2">The sequence shown here is derived from an EMBL/GenBank/DDBJ whole genome shotgun (WGS) entry which is preliminary data.</text>
</comment>
<dbReference type="PROSITE" id="PS51192">
    <property type="entry name" value="HELICASE_ATP_BIND_1"/>
    <property type="match status" value="1"/>
</dbReference>
<proteinExistence type="predicted"/>
<accession>A0A0D1EIA5</accession>
<dbReference type="GO" id="GO:0016818">
    <property type="term" value="F:hydrolase activity, acting on acid anhydrides, in phosphorus-containing anhydrides"/>
    <property type="evidence" value="ECO:0007669"/>
    <property type="project" value="InterPro"/>
</dbReference>
<evidence type="ECO:0000259" key="1">
    <source>
        <dbReference type="PROSITE" id="PS51192"/>
    </source>
</evidence>
<dbReference type="EMBL" id="JYFE01000048">
    <property type="protein sequence ID" value="KIT15585.1"/>
    <property type="molecule type" value="Genomic_DNA"/>
</dbReference>
<dbReference type="CDD" id="cd00046">
    <property type="entry name" value="SF2-N"/>
    <property type="match status" value="1"/>
</dbReference>
<dbReference type="GO" id="GO:0004386">
    <property type="term" value="F:helicase activity"/>
    <property type="evidence" value="ECO:0007669"/>
    <property type="project" value="InterPro"/>
</dbReference>
<evidence type="ECO:0000313" key="2">
    <source>
        <dbReference type="EMBL" id="KIT15585.1"/>
    </source>
</evidence>
<dbReference type="InterPro" id="IPR027417">
    <property type="entry name" value="P-loop_NTPase"/>
</dbReference>
<dbReference type="Gene3D" id="3.40.50.300">
    <property type="entry name" value="P-loop containing nucleotide triphosphate hydrolases"/>
    <property type="match status" value="2"/>
</dbReference>
<dbReference type="AlphaFoldDB" id="A0A0D1EIA5"/>
<reference evidence="2 3" key="1">
    <citation type="submission" date="2015-02" db="EMBL/GenBank/DDBJ databases">
        <title>Genome Sequence of Jannaschia aquimarina DSM28248, a member of the Roseobacter clade.</title>
        <authorList>
            <person name="Voget S."/>
            <person name="Daniel R."/>
        </authorList>
    </citation>
    <scope>NUCLEOTIDE SEQUENCE [LARGE SCALE GENOMIC DNA]</scope>
    <source>
        <strain evidence="2 3">GSW-M26</strain>
    </source>
</reference>
<sequence length="829" mass="90599">MSHQKEILADYVSVADRPDVALQLPTGSGKTLVGLFIAEWRRRKFSERVVYLCPTKQLVHQTVQQAKEQYGIDAVGLTGPKSEFSPSDRASYRTGAKVVITTYSALFNVNPFFDDPDTVILDDAHAAENYVAKMWSLEIPAGEADAQPLHQGVSGLLKPRISATAYSRLTGDWVNAADASWADKLPTEDLIEVADQLIAVLDAHADGYRGAKYVWPLLRDHLQACHLYMSSRGILIRPLIPPTWSHAPFQNAKHRLYMSATLGSGGDLERLTGRSRIDRVKAPPEFRKAGVGRRFFMFPGLSLTEDECRLLRADMIKRAGRAVVLTPSGRQAERVKEDVKAIGVPLFEATDIEASKTAFVEANQAVAVLAGRFDGIDFPNDECRLLCLDGLPAAANAQEQFLVAGMGATALLRDRMQTRVLQAAGRCTRSLQDRSVVFVMGGDLENYLADDRLWDRFHPELQSELAFGVEQSVDQNAASFLENLDAFLKNDAAWEEANEVIVTNSADFEENDEPAMNDLSASVAHEIAYMKAIWSGDAERAYEASRQAVASLGYSTLQGYRALWHYLSGSAANMVARVGKADFAALAVSQFDMARQSAPNVRWLAKPRAQIGSTSEESVDARDSNLSVQVEQMEATLLALGTASDRKFEKRAADILNKLGDGKTFEEGQRLLGELLGFTADNTEEAGGPDPWWVAGTSGIVFEDHANAQSTTVFPIEKARQAAGHPKWLTANRPNLAEVNFQVILVTPCTIAAEGGQAHLVDVRLFGLNAFRVWASDAIATVRTLKVMMKGEPDLAWRAEAASALRSNNLDIGGISGSLTAAFVAFSFK</sequence>
<keyword evidence="3" id="KW-1185">Reference proteome</keyword>
<dbReference type="Pfam" id="PF13307">
    <property type="entry name" value="Helicase_C_2"/>
    <property type="match status" value="1"/>
</dbReference>
<dbReference type="SMART" id="SM00491">
    <property type="entry name" value="HELICc2"/>
    <property type="match status" value="1"/>
</dbReference>
<organism evidence="2 3">
    <name type="scientific">Jannaschia aquimarina</name>
    <dbReference type="NCBI Taxonomy" id="935700"/>
    <lineage>
        <taxon>Bacteria</taxon>
        <taxon>Pseudomonadati</taxon>
        <taxon>Pseudomonadota</taxon>
        <taxon>Alphaproteobacteria</taxon>
        <taxon>Rhodobacterales</taxon>
        <taxon>Roseobacteraceae</taxon>
        <taxon>Jannaschia</taxon>
    </lineage>
</organism>
<name>A0A0D1EIA5_9RHOB</name>
<dbReference type="GO" id="GO:0006139">
    <property type="term" value="P:nucleobase-containing compound metabolic process"/>
    <property type="evidence" value="ECO:0007669"/>
    <property type="project" value="InterPro"/>
</dbReference>
<evidence type="ECO:0000313" key="3">
    <source>
        <dbReference type="Proteomes" id="UP000032232"/>
    </source>
</evidence>
<protein>
    <submittedName>
        <fullName evidence="2">Rgy protein</fullName>
        <ecNumber evidence="2">5.99.1.3</ecNumber>
    </submittedName>
</protein>
<dbReference type="RefSeq" id="WP_161793870.1">
    <property type="nucleotide sequence ID" value="NZ_JYFE01000048.1"/>
</dbReference>
<dbReference type="STRING" id="935700.jaqu_26820"/>
<gene>
    <name evidence="2" type="primary">rgy</name>
    <name evidence="2" type="ORF">jaqu_26820</name>
</gene>
<dbReference type="EC" id="5.99.1.3" evidence="2"/>
<dbReference type="InterPro" id="IPR011545">
    <property type="entry name" value="DEAD/DEAH_box_helicase_dom"/>
</dbReference>
<dbReference type="GO" id="GO:0005524">
    <property type="term" value="F:ATP binding"/>
    <property type="evidence" value="ECO:0007669"/>
    <property type="project" value="InterPro"/>
</dbReference>
<dbReference type="SMART" id="SM00487">
    <property type="entry name" value="DEXDc"/>
    <property type="match status" value="1"/>
</dbReference>
<dbReference type="Pfam" id="PF00270">
    <property type="entry name" value="DEAD"/>
    <property type="match status" value="1"/>
</dbReference>